<organism evidence="3 4">
    <name type="scientific">Deinococcus ruber</name>
    <dbReference type="NCBI Taxonomy" id="1848197"/>
    <lineage>
        <taxon>Bacteria</taxon>
        <taxon>Thermotogati</taxon>
        <taxon>Deinococcota</taxon>
        <taxon>Deinococci</taxon>
        <taxon>Deinococcales</taxon>
        <taxon>Deinococcaceae</taxon>
        <taxon>Deinococcus</taxon>
    </lineage>
</organism>
<reference evidence="3" key="1">
    <citation type="journal article" date="2014" name="Int. J. Syst. Evol. Microbiol.">
        <title>Complete genome sequence of Corynebacterium casei LMG S-19264T (=DSM 44701T), isolated from a smear-ripened cheese.</title>
        <authorList>
            <consortium name="US DOE Joint Genome Institute (JGI-PGF)"/>
            <person name="Walter F."/>
            <person name="Albersmeier A."/>
            <person name="Kalinowski J."/>
            <person name="Ruckert C."/>
        </authorList>
    </citation>
    <scope>NUCLEOTIDE SEQUENCE</scope>
    <source>
        <strain evidence="3">JCM 31311</strain>
    </source>
</reference>
<evidence type="ECO:0000313" key="3">
    <source>
        <dbReference type="EMBL" id="GGR33816.1"/>
    </source>
</evidence>
<comment type="caution">
    <text evidence="3">The sequence shown here is derived from an EMBL/GenBank/DDBJ whole genome shotgun (WGS) entry which is preliminary data.</text>
</comment>
<accession>A0A918CQS6</accession>
<dbReference type="Proteomes" id="UP000603865">
    <property type="component" value="Unassembled WGS sequence"/>
</dbReference>
<feature type="domain" description="Transposase Helix-turn-helix" evidence="2">
    <location>
        <begin position="53"/>
        <end position="98"/>
    </location>
</feature>
<evidence type="ECO:0000313" key="4">
    <source>
        <dbReference type="Proteomes" id="UP000603865"/>
    </source>
</evidence>
<dbReference type="EMBL" id="BMQL01000061">
    <property type="protein sequence ID" value="GGR33816.1"/>
    <property type="molecule type" value="Genomic_DNA"/>
</dbReference>
<name>A0A918CQS6_9DEIO</name>
<evidence type="ECO:0000256" key="1">
    <source>
        <dbReference type="SAM" id="MobiDB-lite"/>
    </source>
</evidence>
<feature type="region of interest" description="Disordered" evidence="1">
    <location>
        <begin position="128"/>
        <end position="147"/>
    </location>
</feature>
<keyword evidence="4" id="KW-1185">Reference proteome</keyword>
<proteinExistence type="predicted"/>
<dbReference type="InterPro" id="IPR027805">
    <property type="entry name" value="Transposase_HTH_dom"/>
</dbReference>
<sequence length="147" mass="16455">MMAWRYEQALKLNATDFRRRTGVDPETFAEMEAVLHDREASKRKSGRPPAVPVGAQLLLTLEFWREYRTFFHLGQAWGMHETTVLRTVVRVEDALLQSGHFSLPGKKTLRDAGTVLTAVVVDVSEVPCERPKKSSGTGTAGKRSATR</sequence>
<gene>
    <name evidence="3" type="ORF">GCM10008957_50010</name>
</gene>
<evidence type="ECO:0000259" key="2">
    <source>
        <dbReference type="Pfam" id="PF13613"/>
    </source>
</evidence>
<protein>
    <recommendedName>
        <fullName evidence="2">Transposase Helix-turn-helix domain-containing protein</fullName>
    </recommendedName>
</protein>
<reference evidence="3" key="2">
    <citation type="submission" date="2020-09" db="EMBL/GenBank/DDBJ databases">
        <authorList>
            <person name="Sun Q."/>
            <person name="Ohkuma M."/>
        </authorList>
    </citation>
    <scope>NUCLEOTIDE SEQUENCE</scope>
    <source>
        <strain evidence="3">JCM 31311</strain>
    </source>
</reference>
<dbReference type="AlphaFoldDB" id="A0A918CQS6"/>
<dbReference type="Pfam" id="PF13613">
    <property type="entry name" value="HTH_Tnp_4"/>
    <property type="match status" value="1"/>
</dbReference>